<dbReference type="Proteomes" id="UP000821853">
    <property type="component" value="Chromosome 10"/>
</dbReference>
<proteinExistence type="predicted"/>
<dbReference type="OrthoDB" id="420380at2759"/>
<name>A0A9J6FCM5_HAELO</name>
<comment type="caution">
    <text evidence="2">The sequence shown here is derived from an EMBL/GenBank/DDBJ whole genome shotgun (WGS) entry which is preliminary data.</text>
</comment>
<dbReference type="EMBL" id="JABSTR010000002">
    <property type="protein sequence ID" value="KAH9363950.1"/>
    <property type="molecule type" value="Genomic_DNA"/>
</dbReference>
<evidence type="ECO:0000313" key="3">
    <source>
        <dbReference type="Proteomes" id="UP000821853"/>
    </source>
</evidence>
<feature type="domain" description="Prolyl 4-hydroxylase N-terminal" evidence="1">
    <location>
        <begin position="111"/>
        <end position="240"/>
    </location>
</feature>
<dbReference type="Gene3D" id="1.25.40.10">
    <property type="entry name" value="Tetratricopeptide repeat domain"/>
    <property type="match status" value="1"/>
</dbReference>
<evidence type="ECO:0000313" key="2">
    <source>
        <dbReference type="EMBL" id="KAH9363950.1"/>
    </source>
</evidence>
<dbReference type="Pfam" id="PF08336">
    <property type="entry name" value="P4Ha_N"/>
    <property type="match status" value="1"/>
</dbReference>
<evidence type="ECO:0000259" key="1">
    <source>
        <dbReference type="Pfam" id="PF08336"/>
    </source>
</evidence>
<dbReference type="GO" id="GO:0004656">
    <property type="term" value="F:procollagen-proline 4-dioxygenase activity"/>
    <property type="evidence" value="ECO:0007669"/>
    <property type="project" value="InterPro"/>
</dbReference>
<keyword evidence="3" id="KW-1185">Reference proteome</keyword>
<dbReference type="GO" id="GO:0005783">
    <property type="term" value="C:endoplasmic reticulum"/>
    <property type="evidence" value="ECO:0007669"/>
    <property type="project" value="InterPro"/>
</dbReference>
<reference evidence="2 3" key="1">
    <citation type="journal article" date="2020" name="Cell">
        <title>Large-Scale Comparative Analyses of Tick Genomes Elucidate Their Genetic Diversity and Vector Capacities.</title>
        <authorList>
            <consortium name="Tick Genome and Microbiome Consortium (TIGMIC)"/>
            <person name="Jia N."/>
            <person name="Wang J."/>
            <person name="Shi W."/>
            <person name="Du L."/>
            <person name="Sun Y."/>
            <person name="Zhan W."/>
            <person name="Jiang J.F."/>
            <person name="Wang Q."/>
            <person name="Zhang B."/>
            <person name="Ji P."/>
            <person name="Bell-Sakyi L."/>
            <person name="Cui X.M."/>
            <person name="Yuan T.T."/>
            <person name="Jiang B.G."/>
            <person name="Yang W.F."/>
            <person name="Lam T.T."/>
            <person name="Chang Q.C."/>
            <person name="Ding S.J."/>
            <person name="Wang X.J."/>
            <person name="Zhu J.G."/>
            <person name="Ruan X.D."/>
            <person name="Zhao L."/>
            <person name="Wei J.T."/>
            <person name="Ye R.Z."/>
            <person name="Que T.C."/>
            <person name="Du C.H."/>
            <person name="Zhou Y.H."/>
            <person name="Cheng J.X."/>
            <person name="Dai P.F."/>
            <person name="Guo W.B."/>
            <person name="Han X.H."/>
            <person name="Huang E.J."/>
            <person name="Li L.F."/>
            <person name="Wei W."/>
            <person name="Gao Y.C."/>
            <person name="Liu J.Z."/>
            <person name="Shao H.Z."/>
            <person name="Wang X."/>
            <person name="Wang C.C."/>
            <person name="Yang T.C."/>
            <person name="Huo Q.B."/>
            <person name="Li W."/>
            <person name="Chen H.Y."/>
            <person name="Chen S.E."/>
            <person name="Zhou L.G."/>
            <person name="Ni X.B."/>
            <person name="Tian J.H."/>
            <person name="Sheng Y."/>
            <person name="Liu T."/>
            <person name="Pan Y.S."/>
            <person name="Xia L.Y."/>
            <person name="Li J."/>
            <person name="Zhao F."/>
            <person name="Cao W.C."/>
        </authorList>
    </citation>
    <scope>NUCLEOTIDE SEQUENCE [LARGE SCALE GENOMIC DNA]</scope>
    <source>
        <strain evidence="2">HaeL-2018</strain>
    </source>
</reference>
<protein>
    <recommendedName>
        <fullName evidence="1">Prolyl 4-hydroxylase N-terminal domain-containing protein</fullName>
    </recommendedName>
</protein>
<organism evidence="2 3">
    <name type="scientific">Haemaphysalis longicornis</name>
    <name type="common">Bush tick</name>
    <dbReference type="NCBI Taxonomy" id="44386"/>
    <lineage>
        <taxon>Eukaryota</taxon>
        <taxon>Metazoa</taxon>
        <taxon>Ecdysozoa</taxon>
        <taxon>Arthropoda</taxon>
        <taxon>Chelicerata</taxon>
        <taxon>Arachnida</taxon>
        <taxon>Acari</taxon>
        <taxon>Parasitiformes</taxon>
        <taxon>Ixodida</taxon>
        <taxon>Ixodoidea</taxon>
        <taxon>Ixodidae</taxon>
        <taxon>Haemaphysalinae</taxon>
        <taxon>Haemaphysalis</taxon>
    </lineage>
</organism>
<dbReference type="InterPro" id="IPR013547">
    <property type="entry name" value="P4H_N"/>
</dbReference>
<sequence length="260" mass="28928">MCGALVETIAHIVLECAQLLPRHAEGTILAVVLGFFHQSEEADDDPEENSSTRVTRRRLTQCVTFDPITLDCRGPLKAGRGLKVYALLAIACIALLPPCYNGQLQRDFYSSVHNLLSLVKQEQDVRLMLLAYAERLKTLQANIVKVKAAVPRLAESFRSERLSEAPGTAFHLTKRMIVDLGSIESQIHELHASDPLHNITAMRTNRLLPWDEDFNGIASSLVRLQDTYLLDMDDLISGHLTPSTVTSGPQKNRRCTVAFL</sequence>
<gene>
    <name evidence="2" type="ORF">HPB48_007288</name>
</gene>
<dbReference type="VEuPathDB" id="VectorBase:HLOH_052055"/>
<accession>A0A9J6FCM5</accession>
<dbReference type="AlphaFoldDB" id="A0A9J6FCM5"/>
<dbReference type="InterPro" id="IPR011990">
    <property type="entry name" value="TPR-like_helical_dom_sf"/>
</dbReference>